<protein>
    <recommendedName>
        <fullName evidence="1">PD-(D/E)XK endonuclease-like domain-containing protein</fullName>
    </recommendedName>
</protein>
<accession>A0A1G1WG87</accession>
<proteinExistence type="predicted"/>
<name>A0A1G1WG87_9BACT</name>
<dbReference type="InterPro" id="IPR038726">
    <property type="entry name" value="PDDEXK_AddAB-type"/>
</dbReference>
<comment type="caution">
    <text evidence="2">The sequence shown here is derived from an EMBL/GenBank/DDBJ whole genome shotgun (WGS) entry which is preliminary data.</text>
</comment>
<dbReference type="STRING" id="1802596.A2Z11_00325"/>
<feature type="domain" description="PD-(D/E)XK endonuclease-like" evidence="1">
    <location>
        <begin position="90"/>
        <end position="212"/>
    </location>
</feature>
<dbReference type="EMBL" id="MHCS01000012">
    <property type="protein sequence ID" value="OGY26732.1"/>
    <property type="molecule type" value="Genomic_DNA"/>
</dbReference>
<evidence type="ECO:0000313" key="3">
    <source>
        <dbReference type="Proteomes" id="UP000176389"/>
    </source>
</evidence>
<dbReference type="Gene3D" id="3.90.320.10">
    <property type="match status" value="1"/>
</dbReference>
<organism evidence="2 3">
    <name type="scientific">Candidatus Woykebacteria bacterium RBG_16_43_9</name>
    <dbReference type="NCBI Taxonomy" id="1802596"/>
    <lineage>
        <taxon>Bacteria</taxon>
        <taxon>Candidatus Woykeibacteriota</taxon>
    </lineage>
</organism>
<dbReference type="Pfam" id="PF12705">
    <property type="entry name" value="PDDEXK_1"/>
    <property type="match status" value="1"/>
</dbReference>
<dbReference type="InterPro" id="IPR011604">
    <property type="entry name" value="PDDEXK-like_dom_sf"/>
</dbReference>
<evidence type="ECO:0000259" key="1">
    <source>
        <dbReference type="Pfam" id="PF12705"/>
    </source>
</evidence>
<gene>
    <name evidence="2" type="ORF">A2Z11_00325</name>
</gene>
<dbReference type="Proteomes" id="UP000176389">
    <property type="component" value="Unassembled WGS sequence"/>
</dbReference>
<sequence length="220" mass="25099">MEQYRLSPSTLNLFAECPRCFWLHINKGLHRPRGPFPSLPGGMDGVLKSYYDKYRIIGKLPPEIEDKVEGKLFPDLAKMNKWRNWRTGLQYIDKKRNAKLIGALDELLQIDSKYAPLDYKTRGSAINEKSPTYYQLQLDLYELLLKKNGMTTAGFGYLIFYSPNKVEWGGVTHFTAEPVKVATDAEAGGAVFEKAIEILNKKIPPHHSSCEYGLWQDSAH</sequence>
<evidence type="ECO:0000313" key="2">
    <source>
        <dbReference type="EMBL" id="OGY26732.1"/>
    </source>
</evidence>
<dbReference type="AlphaFoldDB" id="A0A1G1WG87"/>
<reference evidence="2 3" key="1">
    <citation type="journal article" date="2016" name="Nat. Commun.">
        <title>Thousands of microbial genomes shed light on interconnected biogeochemical processes in an aquifer system.</title>
        <authorList>
            <person name="Anantharaman K."/>
            <person name="Brown C.T."/>
            <person name="Hug L.A."/>
            <person name="Sharon I."/>
            <person name="Castelle C.J."/>
            <person name="Probst A.J."/>
            <person name="Thomas B.C."/>
            <person name="Singh A."/>
            <person name="Wilkins M.J."/>
            <person name="Karaoz U."/>
            <person name="Brodie E.L."/>
            <person name="Williams K.H."/>
            <person name="Hubbard S.S."/>
            <person name="Banfield J.F."/>
        </authorList>
    </citation>
    <scope>NUCLEOTIDE SEQUENCE [LARGE SCALE GENOMIC DNA]</scope>
</reference>